<keyword evidence="3" id="KW-1185">Reference proteome</keyword>
<evidence type="ECO:0000313" key="2">
    <source>
        <dbReference type="EMBL" id="KAH7027258.1"/>
    </source>
</evidence>
<name>A0A9P8Y1N2_9PEZI</name>
<organism evidence="2 3">
    <name type="scientific">Microdochium trichocladiopsis</name>
    <dbReference type="NCBI Taxonomy" id="1682393"/>
    <lineage>
        <taxon>Eukaryota</taxon>
        <taxon>Fungi</taxon>
        <taxon>Dikarya</taxon>
        <taxon>Ascomycota</taxon>
        <taxon>Pezizomycotina</taxon>
        <taxon>Sordariomycetes</taxon>
        <taxon>Xylariomycetidae</taxon>
        <taxon>Xylariales</taxon>
        <taxon>Microdochiaceae</taxon>
        <taxon>Microdochium</taxon>
    </lineage>
</organism>
<proteinExistence type="predicted"/>
<dbReference type="OrthoDB" id="1577640at2759"/>
<dbReference type="RefSeq" id="XP_046010057.1">
    <property type="nucleotide sequence ID" value="XM_046148300.1"/>
</dbReference>
<gene>
    <name evidence="2" type="ORF">B0I36DRAFT_136815</name>
</gene>
<feature type="region of interest" description="Disordered" evidence="1">
    <location>
        <begin position="637"/>
        <end position="663"/>
    </location>
</feature>
<protein>
    <submittedName>
        <fullName evidence="2">Uncharacterized protein</fullName>
    </submittedName>
</protein>
<dbReference type="GeneID" id="70177846"/>
<sequence length="741" mass="82374">MPDHRRLSLSSTIRNMAVPPRTRLPASFITTLAFHCTCQTFSTSKCCLLSVRSTCPMSIITCGSVRLTSGYMTPLVAYYATLPNDMTAMPDAGVVEVLTLRGADTNLTDVYLDEADLPPVLRKLQAIPWALDAFDLDPLSDAILRGQPKVAGAIVKRDPDYLCREEPPFILDSHLLLALHAGGSCFVEILDALADSPNDQGPVVLREMVEDVNRWQNSLAETALEMCAVSSGQARWRRDPCAFTACLARLFELACIMTPDRPYRYQDASSCPSCRQVYVVELKRRRQLLAAVARREMPPSTRRRLALHDEQLLDRHTNEVLEQLSSTNVQVPRVCALEKEKQYNQLIEPLYHSIGMRAGFADTLFAAGFRDVEAPNAEGHTPPEDLALYQPWDLALALWHLRHIPSVRDTLEAPWKTYHNQAQGGYWRPSSSGETLAHRLLCNIARQSGQTIRQNRLTILRAVVPSPVRDALQRRCLCSPDGGRTPLTYFLSAELAWPTGGETPLELGQTTIEFFRLCGDILRVDQYQAAFRLLTFAAMSLRHTCGPVASDIEADYASDRDDDGGGSDVSYSLDDDDDMLVEAFQDFIADFEAVVEEALSSRLIGHDRRDIDPAFEDGHYCWGLDDDESLSNSDYGVVNAGAAESGGGDNNGDEQFPGAAEDRDAGQHKSLKDLCVGLVSAWNVKMDACLDDLHQRDIEADSKRAAADVGVVWHEQGGLYKQGKSFHDYTIEDWCRRIEEI</sequence>
<comment type="caution">
    <text evidence="2">The sequence shown here is derived from an EMBL/GenBank/DDBJ whole genome shotgun (WGS) entry which is preliminary data.</text>
</comment>
<dbReference type="Proteomes" id="UP000756346">
    <property type="component" value="Unassembled WGS sequence"/>
</dbReference>
<dbReference type="EMBL" id="JAGTJQ010000007">
    <property type="protein sequence ID" value="KAH7027258.1"/>
    <property type="molecule type" value="Genomic_DNA"/>
</dbReference>
<evidence type="ECO:0000313" key="3">
    <source>
        <dbReference type="Proteomes" id="UP000756346"/>
    </source>
</evidence>
<dbReference type="AlphaFoldDB" id="A0A9P8Y1N2"/>
<reference evidence="2" key="1">
    <citation type="journal article" date="2021" name="Nat. Commun.">
        <title>Genetic determinants of endophytism in the Arabidopsis root mycobiome.</title>
        <authorList>
            <person name="Mesny F."/>
            <person name="Miyauchi S."/>
            <person name="Thiergart T."/>
            <person name="Pickel B."/>
            <person name="Atanasova L."/>
            <person name="Karlsson M."/>
            <person name="Huettel B."/>
            <person name="Barry K.W."/>
            <person name="Haridas S."/>
            <person name="Chen C."/>
            <person name="Bauer D."/>
            <person name="Andreopoulos W."/>
            <person name="Pangilinan J."/>
            <person name="LaButti K."/>
            <person name="Riley R."/>
            <person name="Lipzen A."/>
            <person name="Clum A."/>
            <person name="Drula E."/>
            <person name="Henrissat B."/>
            <person name="Kohler A."/>
            <person name="Grigoriev I.V."/>
            <person name="Martin F.M."/>
            <person name="Hacquard S."/>
        </authorList>
    </citation>
    <scope>NUCLEOTIDE SEQUENCE</scope>
    <source>
        <strain evidence="2">MPI-CAGE-CH-0230</strain>
    </source>
</reference>
<accession>A0A9P8Y1N2</accession>
<evidence type="ECO:0000256" key="1">
    <source>
        <dbReference type="SAM" id="MobiDB-lite"/>
    </source>
</evidence>